<evidence type="ECO:0000256" key="13">
    <source>
        <dbReference type="ARBA" id="ARBA00023136"/>
    </source>
</evidence>
<evidence type="ECO:0000256" key="5">
    <source>
        <dbReference type="ARBA" id="ARBA00022553"/>
    </source>
</evidence>
<dbReference type="Proteomes" id="UP000285875">
    <property type="component" value="Chromosome"/>
</dbReference>
<evidence type="ECO:0000256" key="15">
    <source>
        <dbReference type="SAM" id="MobiDB-lite"/>
    </source>
</evidence>
<evidence type="ECO:0000259" key="18">
    <source>
        <dbReference type="PROSITE" id="PS50885"/>
    </source>
</evidence>
<dbReference type="Pfam" id="PF00512">
    <property type="entry name" value="HisKA"/>
    <property type="match status" value="1"/>
</dbReference>
<evidence type="ECO:0000256" key="2">
    <source>
        <dbReference type="ARBA" id="ARBA00004651"/>
    </source>
</evidence>
<evidence type="ECO:0000256" key="16">
    <source>
        <dbReference type="SAM" id="Phobius"/>
    </source>
</evidence>
<evidence type="ECO:0000313" key="20">
    <source>
        <dbReference type="Proteomes" id="UP000285875"/>
    </source>
</evidence>
<feature type="domain" description="HAMP" evidence="18">
    <location>
        <begin position="191"/>
        <end position="243"/>
    </location>
</feature>
<dbReference type="CDD" id="cd00082">
    <property type="entry name" value="HisKA"/>
    <property type="match status" value="1"/>
</dbReference>
<dbReference type="EMBL" id="CP025570">
    <property type="protein sequence ID" value="AZZ39275.1"/>
    <property type="molecule type" value="Genomic_DNA"/>
</dbReference>
<dbReference type="EC" id="2.7.13.3" evidence="3"/>
<dbReference type="Pfam" id="PF00672">
    <property type="entry name" value="HAMP"/>
    <property type="match status" value="1"/>
</dbReference>
<dbReference type="InterPro" id="IPR003661">
    <property type="entry name" value="HisK_dim/P_dom"/>
</dbReference>
<dbReference type="FunFam" id="3.30.565.10:FF:000013">
    <property type="entry name" value="Two-component sensor histidine kinase"/>
    <property type="match status" value="1"/>
</dbReference>
<comment type="subcellular location">
    <subcellularLocation>
        <location evidence="2">Cell membrane</location>
        <topology evidence="2">Multi-pass membrane protein</topology>
    </subcellularLocation>
</comment>
<dbReference type="SMART" id="SM00387">
    <property type="entry name" value="HATPase_c"/>
    <property type="match status" value="1"/>
</dbReference>
<keyword evidence="5" id="KW-0597">Phosphoprotein</keyword>
<dbReference type="Gene3D" id="6.10.340.10">
    <property type="match status" value="1"/>
</dbReference>
<protein>
    <recommendedName>
        <fullName evidence="14">Sensor histidine kinase MtrB</fullName>
        <ecNumber evidence="3">2.7.13.3</ecNumber>
    </recommendedName>
</protein>
<dbReference type="GO" id="GO:0005886">
    <property type="term" value="C:plasma membrane"/>
    <property type="evidence" value="ECO:0007669"/>
    <property type="project" value="UniProtKB-SubCell"/>
</dbReference>
<dbReference type="FunFam" id="1.10.287.130:FF:000010">
    <property type="entry name" value="Two-component sensor histidine kinase"/>
    <property type="match status" value="1"/>
</dbReference>
<feature type="transmembrane region" description="Helical" evidence="16">
    <location>
        <begin position="170"/>
        <end position="189"/>
    </location>
</feature>
<gene>
    <name evidence="19" type="ORF">C0Z10_05390</name>
</gene>
<dbReference type="InterPro" id="IPR036890">
    <property type="entry name" value="HATPase_C_sf"/>
</dbReference>
<name>A0A3Q9UK06_9ACTN</name>
<keyword evidence="8" id="KW-0547">Nucleotide-binding</keyword>
<evidence type="ECO:0000256" key="11">
    <source>
        <dbReference type="ARBA" id="ARBA00022989"/>
    </source>
</evidence>
<feature type="domain" description="Histidine kinase" evidence="17">
    <location>
        <begin position="258"/>
        <end position="474"/>
    </location>
</feature>
<dbReference type="CDD" id="cd06225">
    <property type="entry name" value="HAMP"/>
    <property type="match status" value="1"/>
</dbReference>
<dbReference type="InterPro" id="IPR005467">
    <property type="entry name" value="His_kinase_dom"/>
</dbReference>
<dbReference type="InterPro" id="IPR003660">
    <property type="entry name" value="HAMP_dom"/>
</dbReference>
<dbReference type="AlphaFoldDB" id="A0A3Q9UK06"/>
<dbReference type="Pfam" id="PF02518">
    <property type="entry name" value="HATPase_c"/>
    <property type="match status" value="1"/>
</dbReference>
<accession>A0A3Q9UK06</accession>
<reference evidence="20" key="1">
    <citation type="submission" date="2017-12" db="EMBL/GenBank/DDBJ databases">
        <title>Whole genome sequencing of Acidipropionibacterium jensenii strains JS279 and JS280.</title>
        <authorList>
            <person name="Deptula P."/>
            <person name="Laine P."/>
            <person name="Smolander O.-P."/>
            <person name="Paulin L."/>
            <person name="Auvinen P."/>
            <person name="Varmanen P."/>
        </authorList>
    </citation>
    <scope>NUCLEOTIDE SEQUENCE [LARGE SCALE GENOMIC DNA]</scope>
    <source>
        <strain evidence="20">JS280</strain>
    </source>
</reference>
<evidence type="ECO:0000256" key="10">
    <source>
        <dbReference type="ARBA" id="ARBA00022840"/>
    </source>
</evidence>
<dbReference type="Gene3D" id="3.30.565.10">
    <property type="entry name" value="Histidine kinase-like ATPase, C-terminal domain"/>
    <property type="match status" value="1"/>
</dbReference>
<keyword evidence="11 16" id="KW-1133">Transmembrane helix</keyword>
<evidence type="ECO:0000313" key="19">
    <source>
        <dbReference type="EMBL" id="AZZ39275.1"/>
    </source>
</evidence>
<keyword evidence="6" id="KW-0808">Transferase</keyword>
<dbReference type="InterPro" id="IPR047669">
    <property type="entry name" value="MtrAB_MtrB"/>
</dbReference>
<dbReference type="NCBIfam" id="NF040691">
    <property type="entry name" value="MtrAB_MtrB"/>
    <property type="match status" value="1"/>
</dbReference>
<dbReference type="KEGG" id="aji:C0Z10_05390"/>
<dbReference type="GO" id="GO:0000155">
    <property type="term" value="F:phosphorelay sensor kinase activity"/>
    <property type="evidence" value="ECO:0007669"/>
    <property type="project" value="InterPro"/>
</dbReference>
<dbReference type="PANTHER" id="PTHR43547">
    <property type="entry name" value="TWO-COMPONENT HISTIDINE KINASE"/>
    <property type="match status" value="1"/>
</dbReference>
<proteinExistence type="predicted"/>
<dbReference type="SUPFAM" id="SSF47384">
    <property type="entry name" value="Homodimeric domain of signal transducing histidine kinase"/>
    <property type="match status" value="1"/>
</dbReference>
<evidence type="ECO:0000256" key="12">
    <source>
        <dbReference type="ARBA" id="ARBA00023012"/>
    </source>
</evidence>
<dbReference type="PANTHER" id="PTHR43547:SF2">
    <property type="entry name" value="HYBRID SIGNAL TRANSDUCTION HISTIDINE KINASE C"/>
    <property type="match status" value="1"/>
</dbReference>
<evidence type="ECO:0000256" key="1">
    <source>
        <dbReference type="ARBA" id="ARBA00000085"/>
    </source>
</evidence>
<evidence type="ECO:0000256" key="7">
    <source>
        <dbReference type="ARBA" id="ARBA00022692"/>
    </source>
</evidence>
<dbReference type="InterPro" id="IPR004358">
    <property type="entry name" value="Sig_transdc_His_kin-like_C"/>
</dbReference>
<dbReference type="InterPro" id="IPR003594">
    <property type="entry name" value="HATPase_dom"/>
</dbReference>
<evidence type="ECO:0000256" key="9">
    <source>
        <dbReference type="ARBA" id="ARBA00022777"/>
    </source>
</evidence>
<dbReference type="GO" id="GO:0005524">
    <property type="term" value="F:ATP binding"/>
    <property type="evidence" value="ECO:0007669"/>
    <property type="project" value="UniProtKB-KW"/>
</dbReference>
<evidence type="ECO:0000259" key="17">
    <source>
        <dbReference type="PROSITE" id="PS50109"/>
    </source>
</evidence>
<keyword evidence="10" id="KW-0067">ATP-binding</keyword>
<keyword evidence="12" id="KW-0902">Two-component regulatory system</keyword>
<dbReference type="SMART" id="SM00304">
    <property type="entry name" value="HAMP"/>
    <property type="match status" value="1"/>
</dbReference>
<evidence type="ECO:0000256" key="4">
    <source>
        <dbReference type="ARBA" id="ARBA00022475"/>
    </source>
</evidence>
<evidence type="ECO:0000256" key="8">
    <source>
        <dbReference type="ARBA" id="ARBA00022741"/>
    </source>
</evidence>
<keyword evidence="7 16" id="KW-0812">Transmembrane</keyword>
<feature type="region of interest" description="Disordered" evidence="15">
    <location>
        <begin position="470"/>
        <end position="499"/>
    </location>
</feature>
<evidence type="ECO:0000256" key="6">
    <source>
        <dbReference type="ARBA" id="ARBA00022679"/>
    </source>
</evidence>
<evidence type="ECO:0000256" key="14">
    <source>
        <dbReference type="ARBA" id="ARBA00035305"/>
    </source>
</evidence>
<dbReference type="SUPFAM" id="SSF158472">
    <property type="entry name" value="HAMP domain-like"/>
    <property type="match status" value="1"/>
</dbReference>
<keyword evidence="13 16" id="KW-0472">Membrane</keyword>
<dbReference type="Gene3D" id="1.10.287.130">
    <property type="match status" value="1"/>
</dbReference>
<dbReference type="SMART" id="SM00388">
    <property type="entry name" value="HisKA"/>
    <property type="match status" value="1"/>
</dbReference>
<dbReference type="PROSITE" id="PS50885">
    <property type="entry name" value="HAMP"/>
    <property type="match status" value="1"/>
</dbReference>
<sequence length="499" mass="54185">MVTIALTGTLVVLLVFGYFLVRRVEAGILDAKRSASVAEATTSLARLQQQLRSTDLRTASLYERLNQLADDAARQSGQYHVIIQGPVSGLVSEGISVESVPPELQAQVTRGEGMWTQPTTILYSDPDRPGDPGIVVGSTLWAPGENRGFPIYFIFPETDEAATLALVQRVVITFGGLIMLAMGIATFLSTREIARPIRRASITASRLADGHLDERMRVRGTDDLARLATSMNGMAATLQGQITELENLSSLQQQFVSDVSHELRTPLTTVRMAADMLIDSRDDSDPDMVRATELLHDELDRFESLLSDLLEISRFDAGAAVLALDLCDVADLVTDEVNAAQPLAEKLQTPVVVSTDGPATAEVDPRRIRRIIRNLVSNALEHGESSPVEVTVALDDQAVAVTVRDHGIGFEPWQAEKVFARFWRADPSRVRSVGGTGLGLAISLEDAHLHHGWLEAWGRPGGGAQFRLTLPRRPDHPLTGSPLPAVPADDRPQITGSRP</sequence>
<dbReference type="SUPFAM" id="SSF55874">
    <property type="entry name" value="ATPase domain of HSP90 chaperone/DNA topoisomerase II/histidine kinase"/>
    <property type="match status" value="1"/>
</dbReference>
<dbReference type="InterPro" id="IPR036097">
    <property type="entry name" value="HisK_dim/P_sf"/>
</dbReference>
<comment type="catalytic activity">
    <reaction evidence="1">
        <text>ATP + protein L-histidine = ADP + protein N-phospho-L-histidine.</text>
        <dbReference type="EC" id="2.7.13.3"/>
    </reaction>
</comment>
<evidence type="ECO:0000256" key="3">
    <source>
        <dbReference type="ARBA" id="ARBA00012438"/>
    </source>
</evidence>
<dbReference type="PROSITE" id="PS50109">
    <property type="entry name" value="HIS_KIN"/>
    <property type="match status" value="1"/>
</dbReference>
<dbReference type="PRINTS" id="PR00344">
    <property type="entry name" value="BCTRLSENSOR"/>
</dbReference>
<organism evidence="19 20">
    <name type="scientific">Acidipropionibacterium jensenii</name>
    <dbReference type="NCBI Taxonomy" id="1749"/>
    <lineage>
        <taxon>Bacteria</taxon>
        <taxon>Bacillati</taxon>
        <taxon>Actinomycetota</taxon>
        <taxon>Actinomycetes</taxon>
        <taxon>Propionibacteriales</taxon>
        <taxon>Propionibacteriaceae</taxon>
        <taxon>Acidipropionibacterium</taxon>
    </lineage>
</organism>
<keyword evidence="9 19" id="KW-0418">Kinase</keyword>
<keyword evidence="4" id="KW-1003">Cell membrane</keyword>